<dbReference type="STRING" id="1122189.SAMN02745165_00804"/>
<feature type="chain" id="PRO_5012816279" description="SPOR domain-containing protein" evidence="1">
    <location>
        <begin position="22"/>
        <end position="86"/>
    </location>
</feature>
<evidence type="ECO:0000313" key="2">
    <source>
        <dbReference type="EMBL" id="SHI76652.1"/>
    </source>
</evidence>
<feature type="signal peptide" evidence="1">
    <location>
        <begin position="1"/>
        <end position="21"/>
    </location>
</feature>
<dbReference type="RefSeq" id="WP_072905825.1">
    <property type="nucleotide sequence ID" value="NZ_FQZT01000002.1"/>
</dbReference>
<accession>A0A1M6DTX2</accession>
<dbReference type="EMBL" id="FQZT01000002">
    <property type="protein sequence ID" value="SHI76652.1"/>
    <property type="molecule type" value="Genomic_DNA"/>
</dbReference>
<keyword evidence="3" id="KW-1185">Reference proteome</keyword>
<name>A0A1M6DTX2_MALRU</name>
<keyword evidence="1" id="KW-0732">Signal</keyword>
<gene>
    <name evidence="2" type="ORF">SAMN02745165_00804</name>
</gene>
<evidence type="ECO:0000313" key="3">
    <source>
        <dbReference type="Proteomes" id="UP000184171"/>
    </source>
</evidence>
<reference evidence="2 3" key="1">
    <citation type="submission" date="2016-11" db="EMBL/GenBank/DDBJ databases">
        <authorList>
            <person name="Jaros S."/>
            <person name="Januszkiewicz K."/>
            <person name="Wedrychowicz H."/>
        </authorList>
    </citation>
    <scope>NUCLEOTIDE SEQUENCE [LARGE SCALE GENOMIC DNA]</scope>
    <source>
        <strain evidence="2 3">DSM 5091</strain>
    </source>
</reference>
<protein>
    <recommendedName>
        <fullName evidence="4">SPOR domain-containing protein</fullName>
    </recommendedName>
</protein>
<dbReference type="PROSITE" id="PS51257">
    <property type="entry name" value="PROKAR_LIPOPROTEIN"/>
    <property type="match status" value="1"/>
</dbReference>
<organism evidence="2 3">
    <name type="scientific">Malonomonas rubra DSM 5091</name>
    <dbReference type="NCBI Taxonomy" id="1122189"/>
    <lineage>
        <taxon>Bacteria</taxon>
        <taxon>Pseudomonadati</taxon>
        <taxon>Thermodesulfobacteriota</taxon>
        <taxon>Desulfuromonadia</taxon>
        <taxon>Desulfuromonadales</taxon>
        <taxon>Geopsychrobacteraceae</taxon>
        <taxon>Malonomonas</taxon>
    </lineage>
</organism>
<sequence length="86" mass="9933">MRGILLFFLATCLLASCSYTSQEEMLQKRIEEGAYVVYWKNKETGFQCQIKGVYDKETAEDIAASKRNLKPENEYWIEQVAIGSKQ</sequence>
<dbReference type="Proteomes" id="UP000184171">
    <property type="component" value="Unassembled WGS sequence"/>
</dbReference>
<dbReference type="AlphaFoldDB" id="A0A1M6DTX2"/>
<proteinExistence type="predicted"/>
<evidence type="ECO:0008006" key="4">
    <source>
        <dbReference type="Google" id="ProtNLM"/>
    </source>
</evidence>
<evidence type="ECO:0000256" key="1">
    <source>
        <dbReference type="SAM" id="SignalP"/>
    </source>
</evidence>